<dbReference type="Gene3D" id="3.40.920.10">
    <property type="entry name" value="Pyruvate-ferredoxin oxidoreductase, PFOR, domain III"/>
    <property type="match status" value="1"/>
</dbReference>
<dbReference type="FunFam" id="1.20.990.10:FF:000010">
    <property type="entry name" value="Sulfite reductase [NADPH] flavoprotein component"/>
    <property type="match status" value="1"/>
</dbReference>
<keyword evidence="11" id="KW-0560">Oxidoreductase</keyword>
<dbReference type="GO" id="GO:0005829">
    <property type="term" value="C:cytosol"/>
    <property type="evidence" value="ECO:0007669"/>
    <property type="project" value="TreeGrafter"/>
</dbReference>
<dbReference type="InterPro" id="IPR001433">
    <property type="entry name" value="OxRdtase_FAD/NAD-bd"/>
</dbReference>
<comment type="cofactor">
    <cofactor evidence="1">
        <name>FMN</name>
        <dbReference type="ChEBI" id="CHEBI:58210"/>
    </cofactor>
</comment>
<evidence type="ECO:0000256" key="9">
    <source>
        <dbReference type="ARBA" id="ARBA00022857"/>
    </source>
</evidence>
<comment type="function">
    <text evidence="13">This enzyme catalyzes the 6-electron reduction of sulfite to sulfide. This is one of several activities required for the biosynthesis of L-cysteine from sulfate.</text>
</comment>
<keyword evidence="5" id="KW-0813">Transport</keyword>
<feature type="region of interest" description="Disordered" evidence="14">
    <location>
        <begin position="36"/>
        <end position="70"/>
    </location>
</feature>
<keyword evidence="7" id="KW-0288">FMN</keyword>
<proteinExistence type="predicted"/>
<organism evidence="16 17">
    <name type="scientific">Ustilago trichophora</name>
    <dbReference type="NCBI Taxonomy" id="86804"/>
    <lineage>
        <taxon>Eukaryota</taxon>
        <taxon>Fungi</taxon>
        <taxon>Dikarya</taxon>
        <taxon>Basidiomycota</taxon>
        <taxon>Ustilaginomycotina</taxon>
        <taxon>Ustilaginomycetes</taxon>
        <taxon>Ustilaginales</taxon>
        <taxon>Ustilaginaceae</taxon>
        <taxon>Ustilago</taxon>
    </lineage>
</organism>
<accession>A0A5C3ES97</accession>
<evidence type="ECO:0000256" key="5">
    <source>
        <dbReference type="ARBA" id="ARBA00022448"/>
    </source>
</evidence>
<comment type="pathway">
    <text evidence="3">Sulfur metabolism; hydrogen sulfide biosynthesis; hydrogen sulfide from sulfite (NADPH route): step 1/1.</text>
</comment>
<keyword evidence="9" id="KW-0521">NADP</keyword>
<keyword evidence="8" id="KW-0274">FAD</keyword>
<dbReference type="SUPFAM" id="SSF52343">
    <property type="entry name" value="Ferredoxin reductase-like, C-terminal NADP-linked domain"/>
    <property type="match status" value="1"/>
</dbReference>
<comment type="catalytic activity">
    <reaction evidence="12">
        <text>hydrogen sulfide + 3 NADP(+) + 3 H2O = sulfite + 3 NADPH + 4 H(+)</text>
        <dbReference type="Rhea" id="RHEA:13801"/>
        <dbReference type="ChEBI" id="CHEBI:15377"/>
        <dbReference type="ChEBI" id="CHEBI:15378"/>
        <dbReference type="ChEBI" id="CHEBI:17359"/>
        <dbReference type="ChEBI" id="CHEBI:29919"/>
        <dbReference type="ChEBI" id="CHEBI:57783"/>
        <dbReference type="ChEBI" id="CHEBI:58349"/>
        <dbReference type="EC" id="1.8.1.2"/>
    </reaction>
</comment>
<dbReference type="PROSITE" id="PS51384">
    <property type="entry name" value="FAD_FR"/>
    <property type="match status" value="1"/>
</dbReference>
<dbReference type="GO" id="GO:0010181">
    <property type="term" value="F:FMN binding"/>
    <property type="evidence" value="ECO:0007669"/>
    <property type="project" value="TreeGrafter"/>
</dbReference>
<dbReference type="Pfam" id="PF00175">
    <property type="entry name" value="NAD_binding_1"/>
    <property type="match status" value="1"/>
</dbReference>
<dbReference type="Gene3D" id="3.40.50.970">
    <property type="match status" value="1"/>
</dbReference>
<evidence type="ECO:0000256" key="8">
    <source>
        <dbReference type="ARBA" id="ARBA00022827"/>
    </source>
</evidence>
<dbReference type="FunFam" id="3.40.50.80:FF:000033">
    <property type="entry name" value="Sulfite reductase (NADPH) flavoprotein alpha-component"/>
    <property type="match status" value="1"/>
</dbReference>
<dbReference type="InterPro" id="IPR003097">
    <property type="entry name" value="CysJ-like_FAD-binding"/>
</dbReference>
<evidence type="ECO:0000256" key="11">
    <source>
        <dbReference type="ARBA" id="ARBA00023002"/>
    </source>
</evidence>
<evidence type="ECO:0000256" key="12">
    <source>
        <dbReference type="ARBA" id="ARBA00052219"/>
    </source>
</evidence>
<dbReference type="Gene3D" id="3.40.50.80">
    <property type="entry name" value="Nucleotide-binding domain of ferredoxin-NADP reductase (FNR) module"/>
    <property type="match status" value="1"/>
</dbReference>
<dbReference type="InterPro" id="IPR009014">
    <property type="entry name" value="Transketo_C/PFOR_II"/>
</dbReference>
<dbReference type="InterPro" id="IPR001709">
    <property type="entry name" value="Flavoprot_Pyr_Nucl_cyt_Rdtase"/>
</dbReference>
<evidence type="ECO:0000256" key="1">
    <source>
        <dbReference type="ARBA" id="ARBA00001917"/>
    </source>
</evidence>
<evidence type="ECO:0000256" key="2">
    <source>
        <dbReference type="ARBA" id="ARBA00001974"/>
    </source>
</evidence>
<dbReference type="EMBL" id="OOIN01000047">
    <property type="protein sequence ID" value="SPO32657.1"/>
    <property type="molecule type" value="Genomic_DNA"/>
</dbReference>
<dbReference type="InterPro" id="IPR017938">
    <property type="entry name" value="Riboflavin_synthase-like_b-brl"/>
</dbReference>
<dbReference type="PANTHER" id="PTHR19384:SF109">
    <property type="entry name" value="SULFITE REDUCTASE [NADPH] FLAVOPROTEIN COMPONENT"/>
    <property type="match status" value="1"/>
</dbReference>
<evidence type="ECO:0000256" key="13">
    <source>
        <dbReference type="ARBA" id="ARBA00059320"/>
    </source>
</evidence>
<dbReference type="SUPFAM" id="SSF52922">
    <property type="entry name" value="TK C-terminal domain-like"/>
    <property type="match status" value="1"/>
</dbReference>
<dbReference type="SUPFAM" id="SSF63380">
    <property type="entry name" value="Riboflavin synthase domain-like"/>
    <property type="match status" value="1"/>
</dbReference>
<sequence length="1267" mass="134729">MAATSSQSLYQSAAIFAGGLAIGAGTLALSRAAFAPAHKSNKSIKRKVSDAKLKSSSSTTTTTTTTSAVTSKDNDIATPLAGIATGAGRVDPPASKQLDEVDAKGAGPAPPAKPELPGHVAPNGVDATAGGQKLTGLVNAQPDNNAVPEPATVNRANHLDARMDLGIVNGPSDAQVAAKIAAQSWLLGVPSHKLTSTGAIDSIAYANSTAIFSYESNANGGFGSYSEKEAQHAAENGWFQGRPSVFKMQTRSGAANAIIGYLNAKSGSSSTQTAKVVTALTNAAGFAAMAPALASYHGSDNAKLVLQVSAASHLTEEAEELSISNDYASVLSAAAALADSFEVILSATRQEAVDFAQYAYQSNKNVVHIFDGAFAGREVGALTIPTKGQKVDVPEPFLFTGSPKAQTVLVVPSGSHSQAARAVLVTLPAAVRHNVALLSVRSLGNWDEADLRKVLPKTVESLHVLEEVSGGASSGQLYEDIVSAVFGGEFADSDVPSHVFPVVLAPGHDLTAAELNKLLETLSGAHKSALKVQDVLDEAADENHADLLALSGASVVTFFDSETSSTAPLAQLTARAIRDRGVDTQLHARLLSRYDNFEASGIVRSDIILSSRPESAADAPIVLAAEENAAKLLVVSDPATTLRSYAPFQSLVKGGTVIFNTPGWEVAELDSKLRAEDKRVLAQKSARLLLIDAAAVVDKLNTKTANASGGKAKVGDNVVPTEIAAAVLLVAVLRVQLNTSGAALAAFLKRVLGTAPVGIDGVEGLVAAAEAAIQLHAFSDDEWSKAEPVSEAEENAPLRPTQIRYNGFGSNPDAATVGVEVAPTRSTWAQSAWQHLFSEAYETDASSLRPDLPEQTWVVEVTENRRLTPVDYDRNVFHMELSTKGTDLKYEVGEALGVHGWNDEQEVADFIKWAGFDADEVVNAPSLTQAGKHESRTVFQTLQQNLDIFGKPPKRFYEELGKLATNRDEARWLRFISSAEGSSTFKKLSEIETVTYADVLRMFPSARLPIDQLINLVEPIKPRHYSIASAQSAVGESIHLLIVTVDWKTPSGSPRYGQCTRYLSELKPGAKVTVSLKPSVMKLPPIDTQPIIMAGLGTGAAPFRAFIQARAHKKAQGIEVGPLVYYFGSRYRSSEYLYGEELEAYTQDGVIEHMGLAFSRDTSKKVYIQHKILEDGDLLTKYLGPEIEKLEAAGGKAEVVLQDGLINDEDVEDGKKGYFFVCGPTWPVPDIHEALVGAFVKKGLTKDQAEKKMEALKEDERYVLEVY</sequence>
<evidence type="ECO:0000256" key="3">
    <source>
        <dbReference type="ARBA" id="ARBA00004774"/>
    </source>
</evidence>
<dbReference type="EC" id="1.8.1.2" evidence="4"/>
<dbReference type="InterPro" id="IPR002869">
    <property type="entry name" value="Pyrv_flavodox_OxRed_cen"/>
</dbReference>
<evidence type="ECO:0000313" key="16">
    <source>
        <dbReference type="EMBL" id="SPO32657.1"/>
    </source>
</evidence>
<dbReference type="GO" id="GO:0050660">
    <property type="term" value="F:flavin adenine dinucleotide binding"/>
    <property type="evidence" value="ECO:0007669"/>
    <property type="project" value="TreeGrafter"/>
</dbReference>
<feature type="domain" description="FAD-binding FR-type" evidence="15">
    <location>
        <begin position="854"/>
        <end position="1085"/>
    </location>
</feature>
<dbReference type="SUPFAM" id="SSF53323">
    <property type="entry name" value="Pyruvate-ferredoxin oxidoreductase, PFOR, domain III"/>
    <property type="match status" value="1"/>
</dbReference>
<dbReference type="Pfam" id="PF00667">
    <property type="entry name" value="FAD_binding_1"/>
    <property type="match status" value="1"/>
</dbReference>
<gene>
    <name evidence="16" type="ORF">UTRI_04401</name>
</gene>
<feature type="compositionally biased region" description="Low complexity" evidence="14">
    <location>
        <begin position="55"/>
        <end position="67"/>
    </location>
</feature>
<dbReference type="CDD" id="cd06207">
    <property type="entry name" value="CyPoR_like"/>
    <property type="match status" value="1"/>
</dbReference>
<evidence type="ECO:0000256" key="7">
    <source>
        <dbReference type="ARBA" id="ARBA00022643"/>
    </source>
</evidence>
<dbReference type="InterPro" id="IPR023173">
    <property type="entry name" value="NADPH_Cyt_P450_Rdtase_alpha"/>
</dbReference>
<dbReference type="OrthoDB" id="1856718at2759"/>
<dbReference type="InterPro" id="IPR039261">
    <property type="entry name" value="FNR_nucleotide-bd"/>
</dbReference>
<dbReference type="GO" id="GO:0004783">
    <property type="term" value="F:sulfite reductase (NADPH) activity"/>
    <property type="evidence" value="ECO:0007669"/>
    <property type="project" value="UniProtKB-EC"/>
</dbReference>
<dbReference type="AlphaFoldDB" id="A0A5C3ES97"/>
<keyword evidence="10" id="KW-0249">Electron transport</keyword>
<reference evidence="16 17" key="1">
    <citation type="submission" date="2018-03" db="EMBL/GenBank/DDBJ databases">
        <authorList>
            <person name="Guldener U."/>
        </authorList>
    </citation>
    <scope>NUCLEOTIDE SEQUENCE [LARGE SCALE GENOMIC DNA]</scope>
    <source>
        <strain evidence="16 17">NBRC100155</strain>
    </source>
</reference>
<evidence type="ECO:0000256" key="4">
    <source>
        <dbReference type="ARBA" id="ARBA00012604"/>
    </source>
</evidence>
<protein>
    <recommendedName>
        <fullName evidence="4">assimilatory sulfite reductase (NADPH)</fullName>
        <ecNumber evidence="4">1.8.1.2</ecNumber>
    </recommendedName>
</protein>
<keyword evidence="17" id="KW-1185">Reference proteome</keyword>
<dbReference type="InterPro" id="IPR017927">
    <property type="entry name" value="FAD-bd_FR_type"/>
</dbReference>
<keyword evidence="6" id="KW-0285">Flavoprotein</keyword>
<evidence type="ECO:0000313" key="17">
    <source>
        <dbReference type="Proteomes" id="UP000324022"/>
    </source>
</evidence>
<dbReference type="Proteomes" id="UP000324022">
    <property type="component" value="Unassembled WGS sequence"/>
</dbReference>
<dbReference type="PANTHER" id="PTHR19384">
    <property type="entry name" value="NITRIC OXIDE SYNTHASE-RELATED"/>
    <property type="match status" value="1"/>
</dbReference>
<evidence type="ECO:0000259" key="15">
    <source>
        <dbReference type="PROSITE" id="PS51384"/>
    </source>
</evidence>
<dbReference type="Gene3D" id="2.40.30.10">
    <property type="entry name" value="Translation factors"/>
    <property type="match status" value="1"/>
</dbReference>
<comment type="cofactor">
    <cofactor evidence="2">
        <name>FAD</name>
        <dbReference type="ChEBI" id="CHEBI:57692"/>
    </cofactor>
</comment>
<dbReference type="PRINTS" id="PR00371">
    <property type="entry name" value="FPNCR"/>
</dbReference>
<feature type="region of interest" description="Disordered" evidence="14">
    <location>
        <begin position="83"/>
        <end position="130"/>
    </location>
</feature>
<evidence type="ECO:0000256" key="6">
    <source>
        <dbReference type="ARBA" id="ARBA00022630"/>
    </source>
</evidence>
<evidence type="ECO:0000256" key="10">
    <source>
        <dbReference type="ARBA" id="ARBA00022982"/>
    </source>
</evidence>
<evidence type="ECO:0000256" key="14">
    <source>
        <dbReference type="SAM" id="MobiDB-lite"/>
    </source>
</evidence>
<name>A0A5C3ES97_9BASI</name>
<dbReference type="Gene3D" id="1.20.990.10">
    <property type="entry name" value="NADPH-cytochrome p450 Reductase, Chain A, domain 3"/>
    <property type="match status" value="1"/>
</dbReference>